<evidence type="ECO:0000313" key="1">
    <source>
        <dbReference type="EMBL" id="QUS39049.1"/>
    </source>
</evidence>
<keyword evidence="2" id="KW-1185">Reference proteome</keyword>
<organism evidence="1 2">
    <name type="scientific">Tardiphaga alba</name>
    <dbReference type="NCBI Taxonomy" id="340268"/>
    <lineage>
        <taxon>Bacteria</taxon>
        <taxon>Pseudomonadati</taxon>
        <taxon>Pseudomonadota</taxon>
        <taxon>Alphaproteobacteria</taxon>
        <taxon>Hyphomicrobiales</taxon>
        <taxon>Nitrobacteraceae</taxon>
        <taxon>Tardiphaga</taxon>
    </lineage>
</organism>
<accession>A0ABX8A8R1</accession>
<dbReference type="EMBL" id="CP036498">
    <property type="protein sequence ID" value="QUS39049.1"/>
    <property type="molecule type" value="Genomic_DNA"/>
</dbReference>
<protein>
    <submittedName>
        <fullName evidence="1">Uncharacterized protein</fullName>
    </submittedName>
</protein>
<evidence type="ECO:0000313" key="2">
    <source>
        <dbReference type="Proteomes" id="UP000682843"/>
    </source>
</evidence>
<name>A0ABX8A8R1_9BRAD</name>
<proteinExistence type="predicted"/>
<gene>
    <name evidence="1" type="ORF">RPMA_09550</name>
</gene>
<sequence length="73" mass="7856">MNHAERIIFTMQHEIEQIEQASANALVQTKALLAAGHTSDRVRQDLITAVGPAFNAIMLLGGFGPMPTPTVVD</sequence>
<dbReference type="Proteomes" id="UP000682843">
    <property type="component" value="Chromosome"/>
</dbReference>
<dbReference type="RefSeq" id="WP_211912593.1">
    <property type="nucleotide sequence ID" value="NZ_CP036498.1"/>
</dbReference>
<reference evidence="1 2" key="1">
    <citation type="submission" date="2019-02" db="EMBL/GenBank/DDBJ databases">
        <title>Emended description of the genus Rhodopseudomonas and description of Rhodopseudomonas albus sp. nov., a non-phototrophic, heavy-metal-tolerant bacterium isolated from garden soil.</title>
        <authorList>
            <person name="Bao Z."/>
            <person name="Cao W.W."/>
            <person name="Sato Y."/>
            <person name="Nishizawa T."/>
            <person name="Zhao J."/>
            <person name="Guo Y."/>
            <person name="Ohta H."/>
        </authorList>
    </citation>
    <scope>NUCLEOTIDE SEQUENCE [LARGE SCALE GENOMIC DNA]</scope>
    <source>
        <strain evidence="1 2">SK50-23</strain>
    </source>
</reference>